<keyword evidence="7" id="KW-1185">Reference proteome</keyword>
<feature type="region of interest" description="Disordered" evidence="5">
    <location>
        <begin position="412"/>
        <end position="476"/>
    </location>
</feature>
<keyword evidence="3" id="KW-0698">rRNA processing</keyword>
<dbReference type="PANTHER" id="PTHR13026">
    <property type="entry name" value="NNP-1 PROTEIN NOVEL NUCLEAR PROTEIN 1 NOP52"/>
    <property type="match status" value="1"/>
</dbReference>
<feature type="compositionally biased region" description="Basic residues" evidence="5">
    <location>
        <begin position="466"/>
        <end position="476"/>
    </location>
</feature>
<evidence type="ECO:0000313" key="7">
    <source>
        <dbReference type="Proteomes" id="UP001485043"/>
    </source>
</evidence>
<feature type="compositionally biased region" description="Low complexity" evidence="5">
    <location>
        <begin position="319"/>
        <end position="328"/>
    </location>
</feature>
<organism evidence="6 7">
    <name type="scientific">Apatococcus fuscideae</name>
    <dbReference type="NCBI Taxonomy" id="2026836"/>
    <lineage>
        <taxon>Eukaryota</taxon>
        <taxon>Viridiplantae</taxon>
        <taxon>Chlorophyta</taxon>
        <taxon>core chlorophytes</taxon>
        <taxon>Trebouxiophyceae</taxon>
        <taxon>Chlorellales</taxon>
        <taxon>Chlorellaceae</taxon>
        <taxon>Apatococcus</taxon>
    </lineage>
</organism>
<evidence type="ECO:0000313" key="6">
    <source>
        <dbReference type="EMBL" id="KAK9863935.1"/>
    </source>
</evidence>
<dbReference type="GO" id="GO:0006364">
    <property type="term" value="P:rRNA processing"/>
    <property type="evidence" value="ECO:0007669"/>
    <property type="project" value="UniProtKB-KW"/>
</dbReference>
<evidence type="ECO:0000256" key="1">
    <source>
        <dbReference type="ARBA" id="ARBA00004123"/>
    </source>
</evidence>
<name>A0AAW1T354_9CHLO</name>
<feature type="region of interest" description="Disordered" evidence="5">
    <location>
        <begin position="302"/>
        <end position="396"/>
    </location>
</feature>
<dbReference type="GO" id="GO:0030688">
    <property type="term" value="C:preribosome, small subunit precursor"/>
    <property type="evidence" value="ECO:0007669"/>
    <property type="project" value="InterPro"/>
</dbReference>
<keyword evidence="4" id="KW-0539">Nucleus</keyword>
<dbReference type="GO" id="GO:0005634">
    <property type="term" value="C:nucleus"/>
    <property type="evidence" value="ECO:0007669"/>
    <property type="project" value="UniProtKB-SubCell"/>
</dbReference>
<accession>A0AAW1T354</accession>
<evidence type="ECO:0000256" key="3">
    <source>
        <dbReference type="ARBA" id="ARBA00022552"/>
    </source>
</evidence>
<comment type="subcellular location">
    <subcellularLocation>
        <location evidence="1">Nucleus</location>
    </subcellularLocation>
</comment>
<feature type="compositionally biased region" description="Low complexity" evidence="5">
    <location>
        <begin position="374"/>
        <end position="391"/>
    </location>
</feature>
<reference evidence="6 7" key="1">
    <citation type="journal article" date="2024" name="Nat. Commun.">
        <title>Phylogenomics reveals the evolutionary origins of lichenization in chlorophyte algae.</title>
        <authorList>
            <person name="Puginier C."/>
            <person name="Libourel C."/>
            <person name="Otte J."/>
            <person name="Skaloud P."/>
            <person name="Haon M."/>
            <person name="Grisel S."/>
            <person name="Petersen M."/>
            <person name="Berrin J.G."/>
            <person name="Delaux P.M."/>
            <person name="Dal Grande F."/>
            <person name="Keller J."/>
        </authorList>
    </citation>
    <scope>NUCLEOTIDE SEQUENCE [LARGE SCALE GENOMIC DNA]</scope>
    <source>
        <strain evidence="6 7">SAG 2523</strain>
    </source>
</reference>
<dbReference type="EMBL" id="JALJOV010000413">
    <property type="protein sequence ID" value="KAK9863935.1"/>
    <property type="molecule type" value="Genomic_DNA"/>
</dbReference>
<dbReference type="PANTHER" id="PTHR13026:SF0">
    <property type="entry name" value="RIBOSOMAL RNA PROCESSING 1B"/>
    <property type="match status" value="1"/>
</dbReference>
<proteinExistence type="inferred from homology"/>
<dbReference type="Proteomes" id="UP001485043">
    <property type="component" value="Unassembled WGS sequence"/>
</dbReference>
<protein>
    <submittedName>
        <fullName evidence="6">Uncharacterized protein</fullName>
    </submittedName>
</protein>
<evidence type="ECO:0000256" key="5">
    <source>
        <dbReference type="SAM" id="MobiDB-lite"/>
    </source>
</evidence>
<comment type="caution">
    <text evidence="6">The sequence shown here is derived from an EMBL/GenBank/DDBJ whole genome shotgun (WGS) entry which is preliminary data.</text>
</comment>
<dbReference type="Pfam" id="PF05997">
    <property type="entry name" value="Nop52"/>
    <property type="match status" value="1"/>
</dbReference>
<comment type="similarity">
    <text evidence="2">Belongs to the RRP1 family.</text>
</comment>
<dbReference type="AlphaFoldDB" id="A0AAW1T354"/>
<evidence type="ECO:0000256" key="2">
    <source>
        <dbReference type="ARBA" id="ARBA00006374"/>
    </source>
</evidence>
<dbReference type="InterPro" id="IPR010301">
    <property type="entry name" value="RRP1"/>
</dbReference>
<gene>
    <name evidence="6" type="ORF">WJX84_009101</name>
</gene>
<feature type="region of interest" description="Disordered" evidence="5">
    <location>
        <begin position="1"/>
        <end position="39"/>
    </location>
</feature>
<evidence type="ECO:0000256" key="4">
    <source>
        <dbReference type="ARBA" id="ARBA00023242"/>
    </source>
</evidence>
<sequence length="476" mass="51507">MVPFLNGEEASVTPESSSGRRKRPRPLLQQVGDSNSAGDSKFARALGSVDVQTRNQGLQALATWLSRREAVSEAEMSKIWKGLFYCFWHSDKQPVQKHLAERLAEILGTLQPEVAIMYFRMFLKTMQREWFGIDRLRLDKFMLLVRCFLRQAAARLCASNWDTSTVEAQAACLSEEVLGKGGSATNLAAGLGYHLADVFLLETMAACEDCGKMAGGRPSHEGLQAWLEPFCQTLAASNRAAFLPRLQDGVFDKLMRSVRDGDLWIQHLDIAALAAHLFHLGAQPGVRTRNRSVLYELNGQLLKSSSKRPRPSSSPPAPAANAALQPSAEESGVQRLQRAASLEQEAAMATGGSDAEAVQDAKAAGVSLRGSLHSPSTSAATPPATSQAAPADGSPDTALRKKLRFSLQRNLYHASKSPAPPAEIRTPPNLQPKGPAIKKSATIGVMSRKKSRLGPSAPAAATAVKKGQRQKKQLWK</sequence>